<dbReference type="GO" id="GO:0006508">
    <property type="term" value="P:proteolysis"/>
    <property type="evidence" value="ECO:0007669"/>
    <property type="project" value="UniProtKB-KW"/>
</dbReference>
<dbReference type="GO" id="GO:0004252">
    <property type="term" value="F:serine-type endopeptidase activity"/>
    <property type="evidence" value="ECO:0007669"/>
    <property type="project" value="UniProtKB-UniRule"/>
</dbReference>
<dbReference type="InterPro" id="IPR000209">
    <property type="entry name" value="Peptidase_S8/S53_dom"/>
</dbReference>
<feature type="domain" description="Peptidase S8/S53" evidence="7">
    <location>
        <begin position="68"/>
        <end position="314"/>
    </location>
</feature>
<protein>
    <submittedName>
        <fullName evidence="8">Thermostable alkaline protease</fullName>
        <ecNumber evidence="8">3.4.21.-</ecNumber>
    </submittedName>
</protein>
<feature type="active site" description="Charge relay system" evidence="5">
    <location>
        <position position="101"/>
    </location>
</feature>
<dbReference type="PANTHER" id="PTHR43806:SF11">
    <property type="entry name" value="CEREVISIN-RELATED"/>
    <property type="match status" value="1"/>
</dbReference>
<reference evidence="9" key="1">
    <citation type="submission" date="2017-11" db="EMBL/GenBank/DDBJ databases">
        <title>Otitis media/interna in a cat caused by the recently described species Corynebacterium provencense.</title>
        <authorList>
            <person name="Kittl S."/>
            <person name="Brodard I."/>
            <person name="Rychener L."/>
            <person name="Jores J."/>
            <person name="Roosje P."/>
            <person name="Gobeli Brawand S."/>
        </authorList>
    </citation>
    <scope>NUCLEOTIDE SEQUENCE [LARGE SCALE GENOMIC DNA]</scope>
    <source>
        <strain evidence="9">17KM38</strain>
    </source>
</reference>
<evidence type="ECO:0000256" key="6">
    <source>
        <dbReference type="SAM" id="MobiDB-lite"/>
    </source>
</evidence>
<keyword evidence="9" id="KW-1185">Reference proteome</keyword>
<evidence type="ECO:0000313" key="9">
    <source>
        <dbReference type="Proteomes" id="UP000247696"/>
    </source>
</evidence>
<dbReference type="InterPro" id="IPR036852">
    <property type="entry name" value="Peptidase_S8/S53_dom_sf"/>
</dbReference>
<dbReference type="InterPro" id="IPR023828">
    <property type="entry name" value="Peptidase_S8_Ser-AS"/>
</dbReference>
<dbReference type="PROSITE" id="PS00138">
    <property type="entry name" value="SUBTILASE_SER"/>
    <property type="match status" value="1"/>
</dbReference>
<feature type="region of interest" description="Disordered" evidence="6">
    <location>
        <begin position="329"/>
        <end position="362"/>
    </location>
</feature>
<organism evidence="8 9">
    <name type="scientific">Corynebacterium provencense</name>
    <dbReference type="NCBI Taxonomy" id="1737425"/>
    <lineage>
        <taxon>Bacteria</taxon>
        <taxon>Bacillati</taxon>
        <taxon>Actinomycetota</taxon>
        <taxon>Actinomycetes</taxon>
        <taxon>Mycobacteriales</taxon>
        <taxon>Corynebacteriaceae</taxon>
        <taxon>Corynebacterium</taxon>
    </lineage>
</organism>
<gene>
    <name evidence="8" type="ORF">Csp1_06610</name>
</gene>
<feature type="active site" description="Charge relay system" evidence="5">
    <location>
        <position position="75"/>
    </location>
</feature>
<evidence type="ECO:0000256" key="5">
    <source>
        <dbReference type="PROSITE-ProRule" id="PRU01240"/>
    </source>
</evidence>
<evidence type="ECO:0000256" key="2">
    <source>
        <dbReference type="ARBA" id="ARBA00022670"/>
    </source>
</evidence>
<dbReference type="PANTHER" id="PTHR43806">
    <property type="entry name" value="PEPTIDASE S8"/>
    <property type="match status" value="1"/>
</dbReference>
<sequence>MTRGRRSRRSCVSGVPPVGAVALALTVVTSLAVVPTANPQSVRCAVAAEGGTLPVDVPLPHDRSTGAGVAVAVVDTGASSPGVVAGDGREGSGDLDHCVLHGTAVAGVIRSVAPDALVVSHRQLTDHGGGTVAGLVDALDRAVANSGGPGATGSPRVRVVNMSLVACQDTAELRRAVADAENAGLLVVAAAGNSGQCGAEQQPFPASLPGVLAVGGVEMRHPDPATLDDLGRGRRTAEYSLPGPWVEIAAPGGPVSTVLDTGGRTVTVVGDPEPFIGTSFAAPVVAATAALVWQVRPELTPQQVRTLLVESASPGPVPVVDPSAAVTAASAGEPVRTDGDARPAPAVPATMPATTPPHLRDPRVPTTLALLVSAIVVGTVIRRRPRAVPDMRTR</sequence>
<dbReference type="AlphaFoldDB" id="A0A2Z3YVH2"/>
<evidence type="ECO:0000313" key="8">
    <source>
        <dbReference type="EMBL" id="AWT25473.1"/>
    </source>
</evidence>
<dbReference type="EMBL" id="CP024988">
    <property type="protein sequence ID" value="AWT25473.1"/>
    <property type="molecule type" value="Genomic_DNA"/>
</dbReference>
<keyword evidence="2 5" id="KW-0645">Protease</keyword>
<feature type="compositionally biased region" description="Low complexity" evidence="6">
    <location>
        <begin position="342"/>
        <end position="357"/>
    </location>
</feature>
<dbReference type="PRINTS" id="PR00723">
    <property type="entry name" value="SUBTILISIN"/>
</dbReference>
<dbReference type="STRING" id="1737425.GCA_900049755_00711"/>
<dbReference type="RefSeq" id="WP_110481060.1">
    <property type="nucleotide sequence ID" value="NZ_CP024988.1"/>
</dbReference>
<dbReference type="PROSITE" id="PS51892">
    <property type="entry name" value="SUBTILASE"/>
    <property type="match status" value="1"/>
</dbReference>
<dbReference type="InterPro" id="IPR015500">
    <property type="entry name" value="Peptidase_S8_subtilisin-rel"/>
</dbReference>
<dbReference type="KEGG" id="cpre:Csp1_06610"/>
<dbReference type="Proteomes" id="UP000247696">
    <property type="component" value="Chromosome"/>
</dbReference>
<dbReference type="OrthoDB" id="9798386at2"/>
<evidence type="ECO:0000256" key="1">
    <source>
        <dbReference type="ARBA" id="ARBA00011073"/>
    </source>
</evidence>
<evidence type="ECO:0000259" key="7">
    <source>
        <dbReference type="Pfam" id="PF00082"/>
    </source>
</evidence>
<keyword evidence="3 5" id="KW-0378">Hydrolase</keyword>
<accession>A0A2Z3YVH2</accession>
<dbReference type="Gene3D" id="3.40.50.200">
    <property type="entry name" value="Peptidase S8/S53 domain"/>
    <property type="match status" value="1"/>
</dbReference>
<evidence type="ECO:0000256" key="4">
    <source>
        <dbReference type="ARBA" id="ARBA00022825"/>
    </source>
</evidence>
<keyword evidence="4 5" id="KW-0720">Serine protease</keyword>
<dbReference type="InterPro" id="IPR050131">
    <property type="entry name" value="Peptidase_S8_subtilisin-like"/>
</dbReference>
<feature type="active site" description="Charge relay system" evidence="5">
    <location>
        <position position="279"/>
    </location>
</feature>
<dbReference type="Pfam" id="PF00082">
    <property type="entry name" value="Peptidase_S8"/>
    <property type="match status" value="1"/>
</dbReference>
<dbReference type="SUPFAM" id="SSF52743">
    <property type="entry name" value="Subtilisin-like"/>
    <property type="match status" value="1"/>
</dbReference>
<comment type="similarity">
    <text evidence="1 5">Belongs to the peptidase S8 family.</text>
</comment>
<evidence type="ECO:0000256" key="3">
    <source>
        <dbReference type="ARBA" id="ARBA00022801"/>
    </source>
</evidence>
<proteinExistence type="inferred from homology"/>
<name>A0A2Z3YVH2_9CORY</name>
<dbReference type="EC" id="3.4.21.-" evidence="8"/>